<dbReference type="GeneID" id="82811544"/>
<dbReference type="GO" id="GO:0009002">
    <property type="term" value="F:serine-type D-Ala-D-Ala carboxypeptidase activity"/>
    <property type="evidence" value="ECO:0007669"/>
    <property type="project" value="UniProtKB-EC"/>
</dbReference>
<evidence type="ECO:0000256" key="1">
    <source>
        <dbReference type="ARBA" id="ARBA00006096"/>
    </source>
</evidence>
<evidence type="ECO:0000256" key="3">
    <source>
        <dbReference type="SAM" id="SignalP"/>
    </source>
</evidence>
<dbReference type="RefSeq" id="WP_122952750.1">
    <property type="nucleotide sequence ID" value="NZ_BJOD01000022.1"/>
</dbReference>
<keyword evidence="7" id="KW-1185">Reference proteome</keyword>
<dbReference type="Proteomes" id="UP000317180">
    <property type="component" value="Unassembled WGS sequence"/>
</dbReference>
<keyword evidence="3" id="KW-0732">Signal</keyword>
<dbReference type="EMBL" id="RHHN01000027">
    <property type="protein sequence ID" value="RNB56750.1"/>
    <property type="molecule type" value="Genomic_DNA"/>
</dbReference>
<dbReference type="Gene3D" id="3.50.80.20">
    <property type="entry name" value="D-Ala-D-Ala carboxypeptidase C, peptidase S13"/>
    <property type="match status" value="2"/>
</dbReference>
<dbReference type="NCBIfam" id="TIGR00666">
    <property type="entry name" value="PBP4"/>
    <property type="match status" value="2"/>
</dbReference>
<evidence type="ECO:0000313" key="4">
    <source>
        <dbReference type="EMBL" id="GED26302.1"/>
    </source>
</evidence>
<reference evidence="5 6" key="1">
    <citation type="submission" date="2018-10" db="EMBL/GenBank/DDBJ databases">
        <title>Phylogenomics of Brevibacillus.</title>
        <authorList>
            <person name="Dunlap C."/>
        </authorList>
    </citation>
    <scope>NUCLEOTIDE SEQUENCE [LARGE SCALE GENOMIC DNA]</scope>
    <source>
        <strain evidence="5 6">NRRL NRS 1219</strain>
    </source>
</reference>
<dbReference type="Pfam" id="PF02113">
    <property type="entry name" value="Peptidase_S13"/>
    <property type="match status" value="2"/>
</dbReference>
<dbReference type="EC" id="3.4.16.4" evidence="5"/>
<dbReference type="EMBL" id="BJOD01000022">
    <property type="protein sequence ID" value="GED26302.1"/>
    <property type="molecule type" value="Genomic_DNA"/>
</dbReference>
<dbReference type="GO" id="GO:0000270">
    <property type="term" value="P:peptidoglycan metabolic process"/>
    <property type="evidence" value="ECO:0007669"/>
    <property type="project" value="TreeGrafter"/>
</dbReference>
<evidence type="ECO:0000313" key="7">
    <source>
        <dbReference type="Proteomes" id="UP000317180"/>
    </source>
</evidence>
<feature type="chain" id="PRO_5017968175" evidence="3">
    <location>
        <begin position="31"/>
        <end position="965"/>
    </location>
</feature>
<dbReference type="PANTHER" id="PTHR30023:SF0">
    <property type="entry name" value="PENICILLIN-SENSITIVE CARBOXYPEPTIDASE A"/>
    <property type="match status" value="1"/>
</dbReference>
<feature type="signal peptide" evidence="3">
    <location>
        <begin position="1"/>
        <end position="30"/>
    </location>
</feature>
<protein>
    <submittedName>
        <fullName evidence="5">D-alanyl-D-alanine carboxypeptidase/D-alanyl-D-alanine-endopeptidase</fullName>
        <ecNumber evidence="5">3.4.16.4</ecNumber>
    </submittedName>
</protein>
<accession>A0A3M8B0C2</accession>
<dbReference type="OrthoDB" id="9802627at2"/>
<dbReference type="GO" id="GO:0006508">
    <property type="term" value="P:proteolysis"/>
    <property type="evidence" value="ECO:0007669"/>
    <property type="project" value="InterPro"/>
</dbReference>
<evidence type="ECO:0000313" key="5">
    <source>
        <dbReference type="EMBL" id="RNB56750.1"/>
    </source>
</evidence>
<keyword evidence="5" id="KW-0645">Protease</keyword>
<gene>
    <name evidence="5" type="primary">dacB</name>
    <name evidence="4" type="ORF">BAG01nite_24040</name>
    <name evidence="5" type="ORF">EB820_08850</name>
</gene>
<dbReference type="AlphaFoldDB" id="A0A3M8B0C2"/>
<reference evidence="4 7" key="2">
    <citation type="submission" date="2019-06" db="EMBL/GenBank/DDBJ databases">
        <title>Whole genome shotgun sequence of Brevibacillus agri NBRC 15538.</title>
        <authorList>
            <person name="Hosoyama A."/>
            <person name="Uohara A."/>
            <person name="Ohji S."/>
            <person name="Ichikawa N."/>
        </authorList>
    </citation>
    <scope>NUCLEOTIDE SEQUENCE [LARGE SCALE GENOMIC DNA]</scope>
    <source>
        <strain evidence="4 7">NBRC 15538</strain>
    </source>
</reference>
<dbReference type="PANTHER" id="PTHR30023">
    <property type="entry name" value="D-ALANYL-D-ALANINE CARBOXYPEPTIDASE"/>
    <property type="match status" value="1"/>
</dbReference>
<name>A0A3M8B0C2_9BACL</name>
<dbReference type="InterPro" id="IPR012338">
    <property type="entry name" value="Beta-lactam/transpept-like"/>
</dbReference>
<dbReference type="Proteomes" id="UP000276178">
    <property type="component" value="Unassembled WGS sequence"/>
</dbReference>
<proteinExistence type="inferred from homology"/>
<sequence>MNQLVVFRRVCTCFLLFALVLQLAASPAFAREDTATRGALADHIEKYLTDLKRDENSVGLYAGIVVYDLTDKTYLYRHNAERNYIPASNMKLFTTVAGLDKLGPDYQWKTELFLQGKVSADGVLQGDLVLKGYGDPTLTPADLQQMASVLKQAGIKRINGHLLLDESYFDDTRLGVSWMWDDEPYGYSAQLSALSVHKNVTTLTVTPGKAVNAPPTLAVEPATTYVKVINKLQTVEGSESNITLERPRGKNEVVLTGTIGLAAKPYEEDVTLEDPALFVGDVWKEQLLAQGIGLNPGAAVKKTVVQSGVPFSTHLSKPLGEVIVELNKESDNFYAEMLLKTLGATQKGAGTFAAGSEAVADVMKRAGIDSGYRQVDGSGLSRFDLVSAEQIVRLLAFVQQQSYSVELEKSLPVAGVDGTLKTRMLGTAAAKNLIAKTGSMGGVNSLSGYVTAQNGHKLAFSILINGIYKSKYARDLQDFVGTLLASYPQLAAVQGDPPEANKTYALSALLDPLFEQPQAVGMTAGVLVKSLDKTGDAAILYEKEADALLTPASNLKLLTTAAALSQLGEDYTFKTELYGDAPVAKNGVQRGNLYVKGYGDPSLHTENALKVHEGVSIEKIAAWIKEQGVKEIQGNLVLDESYFDAQRLGLGWAWDDESYYYNPTLGALSVNRGTVMVEYEPAAKAGDAVSFNLLPKTSYAEVINEAKTVEPGQENTFAIVRDRGTNTIRLTGNLPLDHPGDYERVPVEEPAKYVGTLLKEALESEGVRFAPGSELLVSPVPHTAVKWNEFASQPLKEIVSYLNKKSDNFYAEMLLKTLGAVKKGEGSAAAGAQVVQEAVQAMGGKANFDMVDGSGLTRYNLISARHIATVLEGMAKQPAFSTYEASLPVAGVDGTLKNRLVETAAAHSLHAKTGSMTGVNSLSGYLTTKSGERLIVSIIFNGFVEDEDFFVELQDRIVSTVATYE</sequence>
<comment type="similarity">
    <text evidence="1">Belongs to the peptidase S13 family.</text>
</comment>
<organism evidence="5 6">
    <name type="scientific">Brevibacillus agri</name>
    <dbReference type="NCBI Taxonomy" id="51101"/>
    <lineage>
        <taxon>Bacteria</taxon>
        <taxon>Bacillati</taxon>
        <taxon>Bacillota</taxon>
        <taxon>Bacilli</taxon>
        <taxon>Bacillales</taxon>
        <taxon>Paenibacillaceae</taxon>
        <taxon>Brevibacillus</taxon>
    </lineage>
</organism>
<keyword evidence="5" id="KW-0121">Carboxypeptidase</keyword>
<keyword evidence="2 5" id="KW-0378">Hydrolase</keyword>
<dbReference type="PRINTS" id="PR00922">
    <property type="entry name" value="DADACBPTASE3"/>
</dbReference>
<dbReference type="SUPFAM" id="SSF56601">
    <property type="entry name" value="beta-lactamase/transpeptidase-like"/>
    <property type="match status" value="2"/>
</dbReference>
<dbReference type="InterPro" id="IPR000667">
    <property type="entry name" value="Peptidase_S13"/>
</dbReference>
<dbReference type="Gene3D" id="3.40.710.10">
    <property type="entry name" value="DD-peptidase/beta-lactamase superfamily"/>
    <property type="match status" value="3"/>
</dbReference>
<comment type="caution">
    <text evidence="5">The sequence shown here is derived from an EMBL/GenBank/DDBJ whole genome shotgun (WGS) entry which is preliminary data.</text>
</comment>
<evidence type="ECO:0000256" key="2">
    <source>
        <dbReference type="ARBA" id="ARBA00022801"/>
    </source>
</evidence>
<evidence type="ECO:0000313" key="6">
    <source>
        <dbReference type="Proteomes" id="UP000276178"/>
    </source>
</evidence>